<evidence type="ECO:0000256" key="2">
    <source>
        <dbReference type="ARBA" id="ARBA00022475"/>
    </source>
</evidence>
<dbReference type="RefSeq" id="WP_114098099.1">
    <property type="nucleotide sequence ID" value="NZ_JPWI01000006.1"/>
</dbReference>
<dbReference type="AlphaFoldDB" id="A0A367WW57"/>
<feature type="transmembrane region" description="Helical" evidence="6">
    <location>
        <begin position="283"/>
        <end position="306"/>
    </location>
</feature>
<reference evidence="7 8" key="1">
    <citation type="submission" date="2014-07" db="EMBL/GenBank/DDBJ databases">
        <title>Draft genome sequence of Thalassospira profundimaris PR54-5.</title>
        <authorList>
            <person name="Lai Q."/>
            <person name="Shao Z."/>
        </authorList>
    </citation>
    <scope>NUCLEOTIDE SEQUENCE [LARGE SCALE GENOMIC DNA]</scope>
    <source>
        <strain evidence="7 8">PR54-5</strain>
    </source>
</reference>
<keyword evidence="5 6" id="KW-0472">Membrane</keyword>
<feature type="transmembrane region" description="Helical" evidence="6">
    <location>
        <begin position="158"/>
        <end position="175"/>
    </location>
</feature>
<dbReference type="OrthoDB" id="9804361at2"/>
<dbReference type="CDD" id="cd06581">
    <property type="entry name" value="TM_PBP1_LivM_like"/>
    <property type="match status" value="1"/>
</dbReference>
<evidence type="ECO:0000256" key="5">
    <source>
        <dbReference type="ARBA" id="ARBA00023136"/>
    </source>
</evidence>
<sequence>MRFDKTEISLAAVAIALVLFGFVSPGWLIFLLTIAFAKALVVQGVVMQMRSGLVSFGQGLFYCIGGYTVGMGGQFFGIHDAIAALSLGMLVAIAVAMVLGLLLTRYRDIFFAMLSLAFSMILFGILVKSPELGSTDGFNVHNWTIFGWAPDGGESSQHTVFTLTILAGLVIAVLIHRYTKAGIGVICEAVRENEVRVEYLGLSPRWLLYGNYVSAAAVSALGGGLTALATGHVDPEMAYWTTSGEFIFIALLGGLGHVAAPFIAAVVFSVVRTYAIELVPHTWQMILGFTLLGVIVFLPKGLWSLVSRKKAGERA</sequence>
<dbReference type="InterPro" id="IPR001851">
    <property type="entry name" value="ABC_transp_permease"/>
</dbReference>
<feature type="transmembrane region" description="Helical" evidence="6">
    <location>
        <begin position="53"/>
        <end position="76"/>
    </location>
</feature>
<dbReference type="PANTHER" id="PTHR30482">
    <property type="entry name" value="HIGH-AFFINITY BRANCHED-CHAIN AMINO ACID TRANSPORT SYSTEM PERMEASE"/>
    <property type="match status" value="1"/>
</dbReference>
<evidence type="ECO:0000256" key="4">
    <source>
        <dbReference type="ARBA" id="ARBA00022989"/>
    </source>
</evidence>
<evidence type="ECO:0000256" key="6">
    <source>
        <dbReference type="SAM" id="Phobius"/>
    </source>
</evidence>
<name>A0A367WW57_9PROT</name>
<dbReference type="GO" id="GO:0005886">
    <property type="term" value="C:plasma membrane"/>
    <property type="evidence" value="ECO:0007669"/>
    <property type="project" value="UniProtKB-SubCell"/>
</dbReference>
<evidence type="ECO:0000256" key="1">
    <source>
        <dbReference type="ARBA" id="ARBA00004651"/>
    </source>
</evidence>
<protein>
    <submittedName>
        <fullName evidence="7">ABC transporter permease</fullName>
    </submittedName>
</protein>
<organism evidence="7 8">
    <name type="scientific">Thalassospira profundimaris</name>
    <dbReference type="NCBI Taxonomy" id="502049"/>
    <lineage>
        <taxon>Bacteria</taxon>
        <taxon>Pseudomonadati</taxon>
        <taxon>Pseudomonadota</taxon>
        <taxon>Alphaproteobacteria</taxon>
        <taxon>Rhodospirillales</taxon>
        <taxon>Thalassospiraceae</taxon>
        <taxon>Thalassospira</taxon>
    </lineage>
</organism>
<feature type="transmembrane region" description="Helical" evidence="6">
    <location>
        <begin position="109"/>
        <end position="127"/>
    </location>
</feature>
<comment type="caution">
    <text evidence="7">The sequence shown here is derived from an EMBL/GenBank/DDBJ whole genome shotgun (WGS) entry which is preliminary data.</text>
</comment>
<feature type="transmembrane region" description="Helical" evidence="6">
    <location>
        <begin position="246"/>
        <end position="271"/>
    </location>
</feature>
<evidence type="ECO:0000313" key="8">
    <source>
        <dbReference type="Proteomes" id="UP000252255"/>
    </source>
</evidence>
<dbReference type="InterPro" id="IPR043428">
    <property type="entry name" value="LivM-like"/>
</dbReference>
<dbReference type="Pfam" id="PF02653">
    <property type="entry name" value="BPD_transp_2"/>
    <property type="match status" value="1"/>
</dbReference>
<dbReference type="EMBL" id="JPWI01000006">
    <property type="protein sequence ID" value="RCK45695.1"/>
    <property type="molecule type" value="Genomic_DNA"/>
</dbReference>
<proteinExistence type="predicted"/>
<evidence type="ECO:0000256" key="3">
    <source>
        <dbReference type="ARBA" id="ARBA00022692"/>
    </source>
</evidence>
<feature type="transmembrane region" description="Helical" evidence="6">
    <location>
        <begin position="82"/>
        <end position="102"/>
    </location>
</feature>
<keyword evidence="3 6" id="KW-0812">Transmembrane</keyword>
<comment type="subcellular location">
    <subcellularLocation>
        <location evidence="1">Cell membrane</location>
        <topology evidence="1">Multi-pass membrane protein</topology>
    </subcellularLocation>
</comment>
<gene>
    <name evidence="7" type="ORF">TH30_11115</name>
</gene>
<evidence type="ECO:0000313" key="7">
    <source>
        <dbReference type="EMBL" id="RCK45695.1"/>
    </source>
</evidence>
<keyword evidence="4 6" id="KW-1133">Transmembrane helix</keyword>
<feature type="transmembrane region" description="Helical" evidence="6">
    <location>
        <begin position="12"/>
        <end position="41"/>
    </location>
</feature>
<dbReference type="GO" id="GO:0015658">
    <property type="term" value="F:branched-chain amino acid transmembrane transporter activity"/>
    <property type="evidence" value="ECO:0007669"/>
    <property type="project" value="InterPro"/>
</dbReference>
<keyword evidence="2" id="KW-1003">Cell membrane</keyword>
<dbReference type="PANTHER" id="PTHR30482:SF17">
    <property type="entry name" value="ABC TRANSPORTER ATP-BINDING PROTEIN"/>
    <property type="match status" value="1"/>
</dbReference>
<dbReference type="Proteomes" id="UP000252255">
    <property type="component" value="Unassembled WGS sequence"/>
</dbReference>
<accession>A0A367WW57</accession>